<name>A0A7T5VBH0_9BACT</name>
<dbReference type="AlphaFoldDB" id="A0A7T5VBH0"/>
<evidence type="ECO:0000259" key="1">
    <source>
        <dbReference type="PROSITE" id="PS50075"/>
    </source>
</evidence>
<reference evidence="2 3" key="1">
    <citation type="submission" date="2020-05" db="EMBL/GenBank/DDBJ databases">
        <title>Complete genome of Desulfobulbus oligotrophicus.</title>
        <authorList>
            <person name="Podar M."/>
        </authorList>
    </citation>
    <scope>NUCLEOTIDE SEQUENCE [LARGE SCALE GENOMIC DNA]</scope>
    <source>
        <strain evidence="2 3">Prop6</strain>
    </source>
</reference>
<dbReference type="Pfam" id="PF00550">
    <property type="entry name" value="PP-binding"/>
    <property type="match status" value="1"/>
</dbReference>
<protein>
    <submittedName>
        <fullName evidence="2">Acyl carrier protein</fullName>
    </submittedName>
</protein>
<dbReference type="RefSeq" id="WP_199263554.1">
    <property type="nucleotide sequence ID" value="NZ_CP054140.1"/>
</dbReference>
<sequence length="82" mass="9304">MQENIDTIRAFIVSNFLFDTTETPLENDTSFLEQGIIDSTGVLELVEWLEETFSIKVADEELIPENLDSVHLLAQFVGRKTS</sequence>
<accession>A0A7T5VBH0</accession>
<dbReference type="KEGG" id="dog:HP555_01995"/>
<feature type="domain" description="Carrier" evidence="1">
    <location>
        <begin position="3"/>
        <end position="81"/>
    </location>
</feature>
<dbReference type="EMBL" id="CP054140">
    <property type="protein sequence ID" value="QQG64721.1"/>
    <property type="molecule type" value="Genomic_DNA"/>
</dbReference>
<organism evidence="2 3">
    <name type="scientific">Desulfobulbus oligotrophicus</name>
    <dbReference type="NCBI Taxonomy" id="1909699"/>
    <lineage>
        <taxon>Bacteria</taxon>
        <taxon>Pseudomonadati</taxon>
        <taxon>Thermodesulfobacteriota</taxon>
        <taxon>Desulfobulbia</taxon>
        <taxon>Desulfobulbales</taxon>
        <taxon>Desulfobulbaceae</taxon>
        <taxon>Desulfobulbus</taxon>
    </lineage>
</organism>
<dbReference type="SUPFAM" id="SSF47336">
    <property type="entry name" value="ACP-like"/>
    <property type="match status" value="1"/>
</dbReference>
<keyword evidence="3" id="KW-1185">Reference proteome</keyword>
<evidence type="ECO:0000313" key="3">
    <source>
        <dbReference type="Proteomes" id="UP000596092"/>
    </source>
</evidence>
<dbReference type="Proteomes" id="UP000596092">
    <property type="component" value="Chromosome"/>
</dbReference>
<dbReference type="Gene3D" id="1.10.1200.10">
    <property type="entry name" value="ACP-like"/>
    <property type="match status" value="1"/>
</dbReference>
<dbReference type="PROSITE" id="PS50075">
    <property type="entry name" value="CARRIER"/>
    <property type="match status" value="1"/>
</dbReference>
<evidence type="ECO:0000313" key="2">
    <source>
        <dbReference type="EMBL" id="QQG64721.1"/>
    </source>
</evidence>
<proteinExistence type="predicted"/>
<dbReference type="InterPro" id="IPR009081">
    <property type="entry name" value="PP-bd_ACP"/>
</dbReference>
<dbReference type="InterPro" id="IPR036736">
    <property type="entry name" value="ACP-like_sf"/>
</dbReference>
<gene>
    <name evidence="2" type="ORF">HP555_01995</name>
</gene>